<proteinExistence type="predicted"/>
<dbReference type="GO" id="GO:0000172">
    <property type="term" value="C:ribonuclease MRP complex"/>
    <property type="evidence" value="ECO:0007669"/>
    <property type="project" value="InterPro"/>
</dbReference>
<feature type="domain" description="POP1 C-terminal" evidence="2">
    <location>
        <begin position="90"/>
        <end position="258"/>
    </location>
</feature>
<feature type="non-terminal residue" evidence="3">
    <location>
        <position position="1"/>
    </location>
</feature>
<accession>A0AAV2QV04</accession>
<dbReference type="Proteomes" id="UP001497623">
    <property type="component" value="Unassembled WGS sequence"/>
</dbReference>
<dbReference type="EMBL" id="CAXKWB010011900">
    <property type="protein sequence ID" value="CAL4102662.1"/>
    <property type="molecule type" value="Genomic_DNA"/>
</dbReference>
<reference evidence="3 4" key="1">
    <citation type="submission" date="2024-05" db="EMBL/GenBank/DDBJ databases">
        <authorList>
            <person name="Wallberg A."/>
        </authorList>
    </citation>
    <scope>NUCLEOTIDE SEQUENCE [LARGE SCALE GENOMIC DNA]</scope>
</reference>
<keyword evidence="4" id="KW-1185">Reference proteome</keyword>
<evidence type="ECO:0000259" key="2">
    <source>
        <dbReference type="Pfam" id="PF22770"/>
    </source>
</evidence>
<dbReference type="PANTHER" id="PTHR22731:SF3">
    <property type="entry name" value="RIBONUCLEASES P_MRP PROTEIN SUBUNIT POP1"/>
    <property type="match status" value="1"/>
</dbReference>
<name>A0AAV2QV04_MEGNR</name>
<dbReference type="InterPro" id="IPR055079">
    <property type="entry name" value="POP1_C"/>
</dbReference>
<dbReference type="Pfam" id="PF22770">
    <property type="entry name" value="POP1_C"/>
    <property type="match status" value="1"/>
</dbReference>
<feature type="non-terminal residue" evidence="3">
    <location>
        <position position="259"/>
    </location>
</feature>
<dbReference type="AlphaFoldDB" id="A0AAV2QV04"/>
<organism evidence="3 4">
    <name type="scientific">Meganyctiphanes norvegica</name>
    <name type="common">Northern krill</name>
    <name type="synonym">Thysanopoda norvegica</name>
    <dbReference type="NCBI Taxonomy" id="48144"/>
    <lineage>
        <taxon>Eukaryota</taxon>
        <taxon>Metazoa</taxon>
        <taxon>Ecdysozoa</taxon>
        <taxon>Arthropoda</taxon>
        <taxon>Crustacea</taxon>
        <taxon>Multicrustacea</taxon>
        <taxon>Malacostraca</taxon>
        <taxon>Eumalacostraca</taxon>
        <taxon>Eucarida</taxon>
        <taxon>Euphausiacea</taxon>
        <taxon>Euphausiidae</taxon>
        <taxon>Meganyctiphanes</taxon>
    </lineage>
</organism>
<gene>
    <name evidence="3" type="ORF">MNOR_LOCUS17361</name>
</gene>
<feature type="region of interest" description="Disordered" evidence="1">
    <location>
        <begin position="1"/>
        <end position="29"/>
    </location>
</feature>
<evidence type="ECO:0000256" key="1">
    <source>
        <dbReference type="SAM" id="MobiDB-lite"/>
    </source>
</evidence>
<evidence type="ECO:0000313" key="3">
    <source>
        <dbReference type="EMBL" id="CAL4102662.1"/>
    </source>
</evidence>
<dbReference type="GO" id="GO:0005655">
    <property type="term" value="C:nucleolar ribonuclease P complex"/>
    <property type="evidence" value="ECO:0007669"/>
    <property type="project" value="InterPro"/>
</dbReference>
<protein>
    <recommendedName>
        <fullName evidence="2">POP1 C-terminal domain-containing protein</fullName>
    </recommendedName>
</protein>
<dbReference type="PANTHER" id="PTHR22731">
    <property type="entry name" value="RIBONUCLEASES P/MRP PROTEIN SUBUNIT POP1"/>
    <property type="match status" value="1"/>
</dbReference>
<sequence>INRKRKASSGPTDGLKLRKRGESFQDSNPEKFGIINETKTDEQLILNSEENFDNTTIDDHKGVTLEMETEDEIDIETMIKSCLRNLSKNCLVKVSLVLKGKGIVEPCAMVCLPTKEDLNEYILSWNRKPGEQGEGPTEIMHEDSKAQLRKELKLEHKKMQGTLRRHRKRAAVQAQNSQKENTTQESVSDNIISNKNLEEKYANYNNLMRRAWLMDEDTDLQCCSREIFGYVAHGNFSYSRGRGAAYGWVTLIPLLNAVK</sequence>
<evidence type="ECO:0000313" key="4">
    <source>
        <dbReference type="Proteomes" id="UP001497623"/>
    </source>
</evidence>
<dbReference type="InterPro" id="IPR039182">
    <property type="entry name" value="Pop1"/>
</dbReference>
<dbReference type="GO" id="GO:0001682">
    <property type="term" value="P:tRNA 5'-leader removal"/>
    <property type="evidence" value="ECO:0007669"/>
    <property type="project" value="InterPro"/>
</dbReference>
<comment type="caution">
    <text evidence="3">The sequence shown here is derived from an EMBL/GenBank/DDBJ whole genome shotgun (WGS) entry which is preliminary data.</text>
</comment>